<dbReference type="Pfam" id="PF03018">
    <property type="entry name" value="Dirigent"/>
    <property type="match status" value="1"/>
</dbReference>
<dbReference type="OMA" id="APRHLHF"/>
<evidence type="ECO:0000313" key="6">
    <source>
        <dbReference type="Proteomes" id="UP000017836"/>
    </source>
</evidence>
<gene>
    <name evidence="5" type="ORF">AMTR_s00041p00177300</name>
</gene>
<feature type="chain" id="PRO_5008194092" description="Dirigent protein" evidence="4">
    <location>
        <begin position="20"/>
        <end position="179"/>
    </location>
</feature>
<evidence type="ECO:0000313" key="5">
    <source>
        <dbReference type="EMBL" id="ERN13402.1"/>
    </source>
</evidence>
<evidence type="ECO:0000256" key="1">
    <source>
        <dbReference type="ARBA" id="ARBA00010746"/>
    </source>
</evidence>
<dbReference type="Gramene" id="ERN13402">
    <property type="protein sequence ID" value="ERN13402"/>
    <property type="gene ID" value="AMTR_s00041p00177300"/>
</dbReference>
<dbReference type="InterPro" id="IPR004265">
    <property type="entry name" value="Dirigent"/>
</dbReference>
<protein>
    <recommendedName>
        <fullName evidence="4">Dirigent protein</fullName>
    </recommendedName>
</protein>
<feature type="signal peptide" evidence="4">
    <location>
        <begin position="1"/>
        <end position="19"/>
    </location>
</feature>
<dbReference type="Proteomes" id="UP000017836">
    <property type="component" value="Unassembled WGS sequence"/>
</dbReference>
<dbReference type="GO" id="GO:0048046">
    <property type="term" value="C:apoplast"/>
    <property type="evidence" value="ECO:0007669"/>
    <property type="project" value="UniProtKB-SubCell"/>
</dbReference>
<dbReference type="EMBL" id="KI392588">
    <property type="protein sequence ID" value="ERN13402.1"/>
    <property type="molecule type" value="Genomic_DNA"/>
</dbReference>
<evidence type="ECO:0000256" key="3">
    <source>
        <dbReference type="ARBA" id="ARBA00022525"/>
    </source>
</evidence>
<sequence>MKGAPTVALLLFFLAIATSMSDYWRETVGMGQPKVSHLHFYFHEVGKGSNPTPILVAEANSTKTSPTSFGSVYVADDPLTEGPNLTSKLIGRAQGIQAACSMTEFNLIMALNFVFTDGEFNGSTLTVVGRNPILQDVREMSVVGGNGVFRLAQGYAQLRTILLATGSLTVEYNVTVIHY</sequence>
<organism evidence="5 6">
    <name type="scientific">Amborella trichopoda</name>
    <dbReference type="NCBI Taxonomy" id="13333"/>
    <lineage>
        <taxon>Eukaryota</taxon>
        <taxon>Viridiplantae</taxon>
        <taxon>Streptophyta</taxon>
        <taxon>Embryophyta</taxon>
        <taxon>Tracheophyta</taxon>
        <taxon>Spermatophyta</taxon>
        <taxon>Magnoliopsida</taxon>
        <taxon>Amborellales</taxon>
        <taxon>Amborellaceae</taxon>
        <taxon>Amborella</taxon>
    </lineage>
</organism>
<keyword evidence="6" id="KW-1185">Reference proteome</keyword>
<dbReference type="AlphaFoldDB" id="W1PTN9"/>
<accession>W1PTN9</accession>
<comment type="function">
    <text evidence="4">Dirigent proteins impart stereoselectivity on the phenoxy radical-coupling reaction, yielding optically active lignans from two molecules of coniferyl alcohol in the biosynthesis of lignans, flavonolignans, and alkaloids and thus plays a central role in plant secondary metabolism.</text>
</comment>
<comment type="subcellular location">
    <subcellularLocation>
        <location evidence="4">Secreted</location>
        <location evidence="4">Extracellular space</location>
        <location evidence="4">Apoplast</location>
    </subcellularLocation>
</comment>
<comment type="subunit">
    <text evidence="2 4">Homodimer.</text>
</comment>
<dbReference type="PANTHER" id="PTHR21495">
    <property type="entry name" value="NUCLEOPORIN-RELATED"/>
    <property type="match status" value="1"/>
</dbReference>
<keyword evidence="3 4" id="KW-0964">Secreted</keyword>
<keyword evidence="4" id="KW-0732">Signal</keyword>
<name>W1PTN9_AMBTC</name>
<proteinExistence type="inferred from homology"/>
<evidence type="ECO:0000256" key="4">
    <source>
        <dbReference type="RuleBase" id="RU363099"/>
    </source>
</evidence>
<dbReference type="GO" id="GO:0009699">
    <property type="term" value="P:phenylpropanoid biosynthetic process"/>
    <property type="evidence" value="ECO:0007669"/>
    <property type="project" value="UniProtKB-ARBA"/>
</dbReference>
<evidence type="ECO:0000256" key="2">
    <source>
        <dbReference type="ARBA" id="ARBA00011738"/>
    </source>
</evidence>
<reference evidence="6" key="1">
    <citation type="journal article" date="2013" name="Science">
        <title>The Amborella genome and the evolution of flowering plants.</title>
        <authorList>
            <consortium name="Amborella Genome Project"/>
        </authorList>
    </citation>
    <scope>NUCLEOTIDE SEQUENCE [LARGE SCALE GENOMIC DNA]</scope>
</reference>
<keyword evidence="4" id="KW-0052">Apoplast</keyword>
<dbReference type="InterPro" id="IPR044859">
    <property type="entry name" value="Allene_oxi_cyc_Dirigent"/>
</dbReference>
<dbReference type="Gene3D" id="2.40.480.10">
    <property type="entry name" value="Allene oxide cyclase-like"/>
    <property type="match status" value="1"/>
</dbReference>
<dbReference type="HOGENOM" id="CLU_087111_2_0_1"/>
<comment type="similarity">
    <text evidence="1 4">Belongs to the plant dirigent protein family.</text>
</comment>